<name>A0A0R3SFB9_HYMDI</name>
<dbReference type="InterPro" id="IPR018490">
    <property type="entry name" value="cNMP-bd_dom_sf"/>
</dbReference>
<accession>A0A0R3SFB9</accession>
<protein>
    <submittedName>
        <fullName evidence="1">Cyclic nucleotide-binding domain-containing protein</fullName>
    </submittedName>
</protein>
<dbReference type="SUPFAM" id="SSF51206">
    <property type="entry name" value="cAMP-binding domain-like"/>
    <property type="match status" value="1"/>
</dbReference>
<evidence type="ECO:0000313" key="1">
    <source>
        <dbReference type="WBParaSite" id="HDID_0000352401-mRNA-1"/>
    </source>
</evidence>
<organism evidence="1">
    <name type="scientific">Hymenolepis diminuta</name>
    <name type="common">Rat tapeworm</name>
    <dbReference type="NCBI Taxonomy" id="6216"/>
    <lineage>
        <taxon>Eukaryota</taxon>
        <taxon>Metazoa</taxon>
        <taxon>Spiralia</taxon>
        <taxon>Lophotrochozoa</taxon>
        <taxon>Platyhelminthes</taxon>
        <taxon>Cestoda</taxon>
        <taxon>Eucestoda</taxon>
        <taxon>Cyclophyllidea</taxon>
        <taxon>Hymenolepididae</taxon>
        <taxon>Hymenolepis</taxon>
    </lineage>
</organism>
<proteinExistence type="predicted"/>
<dbReference type="InterPro" id="IPR014710">
    <property type="entry name" value="RmlC-like_jellyroll"/>
</dbReference>
<dbReference type="WBParaSite" id="HDID_0000352401-mRNA-1">
    <property type="protein sequence ID" value="HDID_0000352401-mRNA-1"/>
    <property type="gene ID" value="HDID_0000352401"/>
</dbReference>
<dbReference type="AlphaFoldDB" id="A0A0R3SFB9"/>
<sequence length="75" mass="8329">LSRIQDFLGGVEGLAHLRPRNAREAALAEASRCARALRVRGDSLLFRRGDPASGWFILLSGCVLVDHSLFLPRNW</sequence>
<reference evidence="1" key="1">
    <citation type="submission" date="2017-02" db="UniProtKB">
        <authorList>
            <consortium name="WormBaseParasite"/>
        </authorList>
    </citation>
    <scope>IDENTIFICATION</scope>
</reference>
<dbReference type="Gene3D" id="2.60.120.10">
    <property type="entry name" value="Jelly Rolls"/>
    <property type="match status" value="1"/>
</dbReference>